<sequence length="157" mass="18601">MIPLMLPAFDYKSKQKLNKTYILDLIRKKYLLLTPEEWVRQHMINYLIHHLAYPKGLIRSEKKINGTMGNYRPDIVLCDRLGIAKMIVECKAYHLTLTEATLGQIMQYHRQLSVDILLVTNGIMHFCWQLDHTTHQFKVMEHIPAHQEFCKELDYFG</sequence>
<gene>
    <name evidence="2" type="ORF">EDM02_03980</name>
</gene>
<accession>A0A3N2QBX0</accession>
<dbReference type="InterPro" id="IPR029464">
    <property type="entry name" value="HSDR_N"/>
</dbReference>
<feature type="domain" description="Type I restriction enzyme R protein N-terminal" evidence="1">
    <location>
        <begin position="35"/>
        <end position="144"/>
    </location>
</feature>
<organism evidence="2 3">
    <name type="scientific">Candidatus Cardinium hertigii</name>
    <dbReference type="NCBI Taxonomy" id="247481"/>
    <lineage>
        <taxon>Bacteria</taxon>
        <taxon>Pseudomonadati</taxon>
        <taxon>Bacteroidota</taxon>
        <taxon>Cytophagia</taxon>
        <taxon>Cytophagales</taxon>
        <taxon>Amoebophilaceae</taxon>
        <taxon>Candidatus Cardinium</taxon>
    </lineage>
</organism>
<reference evidence="2 3" key="1">
    <citation type="submission" date="2018-09" db="EMBL/GenBank/DDBJ databases">
        <title>Comparative Genomics of Wolbachia-Cardinium Dual Endosymbiosis in a Plant-Parasitic Nematode.</title>
        <authorList>
            <person name="Brown A.M.V."/>
            <person name="Wasala S.K."/>
            <person name="Howe D.K."/>
            <person name="Peetz A.B."/>
            <person name="Zasada I.A."/>
            <person name="Denver D.R."/>
        </authorList>
    </citation>
    <scope>NUCLEOTIDE SEQUENCE [LARGE SCALE GENOMIC DNA]</scope>
    <source>
        <strain evidence="2 3">Pp_1</strain>
    </source>
</reference>
<dbReference type="Proteomes" id="UP000270927">
    <property type="component" value="Unassembled WGS sequence"/>
</dbReference>
<keyword evidence="3" id="KW-1185">Reference proteome</keyword>
<dbReference type="RefSeq" id="WP_123663234.1">
    <property type="nucleotide sequence ID" value="NZ_RARA01000025.1"/>
</dbReference>
<dbReference type="AlphaFoldDB" id="A0A3N2QBX0"/>
<protein>
    <submittedName>
        <fullName evidence="2">Type I restriction enzyme HsdR N-terminal domain-containing protein</fullName>
    </submittedName>
</protein>
<name>A0A3N2QBX0_9BACT</name>
<dbReference type="Pfam" id="PF13588">
    <property type="entry name" value="HSDR_N_2"/>
    <property type="match status" value="1"/>
</dbReference>
<proteinExistence type="predicted"/>
<dbReference type="EMBL" id="RARA01000025">
    <property type="protein sequence ID" value="ROT47300.1"/>
    <property type="molecule type" value="Genomic_DNA"/>
</dbReference>
<dbReference type="OrthoDB" id="9790377at2"/>
<comment type="caution">
    <text evidence="2">The sequence shown here is derived from an EMBL/GenBank/DDBJ whole genome shotgun (WGS) entry which is preliminary data.</text>
</comment>
<evidence type="ECO:0000259" key="1">
    <source>
        <dbReference type="Pfam" id="PF13588"/>
    </source>
</evidence>
<dbReference type="Gene3D" id="3.90.1570.30">
    <property type="match status" value="1"/>
</dbReference>
<evidence type="ECO:0000313" key="3">
    <source>
        <dbReference type="Proteomes" id="UP000270927"/>
    </source>
</evidence>
<evidence type="ECO:0000313" key="2">
    <source>
        <dbReference type="EMBL" id="ROT47300.1"/>
    </source>
</evidence>